<dbReference type="Pfam" id="PF01925">
    <property type="entry name" value="TauE"/>
    <property type="match status" value="1"/>
</dbReference>
<evidence type="ECO:0000256" key="2">
    <source>
        <dbReference type="ARBA" id="ARBA00009142"/>
    </source>
</evidence>
<dbReference type="RefSeq" id="WP_035673468.1">
    <property type="nucleotide sequence ID" value="NZ_CP012914.1"/>
</dbReference>
<gene>
    <name evidence="10" type="ORF">D3868_01170</name>
    <name evidence="9" type="ORF">SIM66_22190</name>
</gene>
<dbReference type="EMBL" id="JAWXYC010000004">
    <property type="protein sequence ID" value="MDX5953890.1"/>
    <property type="molecule type" value="Genomic_DNA"/>
</dbReference>
<evidence type="ECO:0000256" key="7">
    <source>
        <dbReference type="ARBA" id="ARBA00023136"/>
    </source>
</evidence>
<comment type="similarity">
    <text evidence="2 8">Belongs to the 4-toluene sulfonate uptake permease (TSUP) (TC 2.A.102) family.</text>
</comment>
<feature type="transmembrane region" description="Helical" evidence="8">
    <location>
        <begin position="202"/>
        <end position="219"/>
    </location>
</feature>
<comment type="subcellular location">
    <subcellularLocation>
        <location evidence="1 8">Cell membrane</location>
        <topology evidence="1 8">Multi-pass membrane protein</topology>
    </subcellularLocation>
</comment>
<feature type="transmembrane region" description="Helical" evidence="8">
    <location>
        <begin position="71"/>
        <end position="93"/>
    </location>
</feature>
<keyword evidence="12" id="KW-1185">Reference proteome</keyword>
<keyword evidence="7 8" id="KW-0472">Membrane</keyword>
<dbReference type="Proteomes" id="UP001277471">
    <property type="component" value="Unassembled WGS sequence"/>
</dbReference>
<keyword evidence="6 8" id="KW-1133">Transmembrane helix</keyword>
<evidence type="ECO:0000256" key="6">
    <source>
        <dbReference type="ARBA" id="ARBA00022989"/>
    </source>
</evidence>
<protein>
    <recommendedName>
        <fullName evidence="8">Probable membrane transporter protein</fullName>
    </recommendedName>
</protein>
<dbReference type="GO" id="GO:0005886">
    <property type="term" value="C:plasma membrane"/>
    <property type="evidence" value="ECO:0007669"/>
    <property type="project" value="UniProtKB-SubCell"/>
</dbReference>
<keyword evidence="4 8" id="KW-1003">Cell membrane</keyword>
<evidence type="ECO:0000256" key="5">
    <source>
        <dbReference type="ARBA" id="ARBA00022692"/>
    </source>
</evidence>
<evidence type="ECO:0000313" key="9">
    <source>
        <dbReference type="EMBL" id="MDX5953890.1"/>
    </source>
</evidence>
<dbReference type="InterPro" id="IPR052017">
    <property type="entry name" value="TSUP"/>
</dbReference>
<dbReference type="Proteomes" id="UP000298774">
    <property type="component" value="Chromosome"/>
</dbReference>
<organism evidence="10 11">
    <name type="scientific">Azospirillum brasilense</name>
    <dbReference type="NCBI Taxonomy" id="192"/>
    <lineage>
        <taxon>Bacteria</taxon>
        <taxon>Pseudomonadati</taxon>
        <taxon>Pseudomonadota</taxon>
        <taxon>Alphaproteobacteria</taxon>
        <taxon>Rhodospirillales</taxon>
        <taxon>Azospirillaceae</taxon>
        <taxon>Azospirillum</taxon>
    </lineage>
</organism>
<keyword evidence="5 8" id="KW-0812">Transmembrane</keyword>
<evidence type="ECO:0000313" key="10">
    <source>
        <dbReference type="EMBL" id="QCO07776.1"/>
    </source>
</evidence>
<dbReference type="EMBL" id="CP032339">
    <property type="protein sequence ID" value="QCO07776.1"/>
    <property type="molecule type" value="Genomic_DNA"/>
</dbReference>
<reference evidence="9 12" key="2">
    <citation type="submission" date="2023-11" db="EMBL/GenBank/DDBJ databases">
        <title>MicrobeMod: A computational toolkit for identifying prokaryotic methylation and restriction-modification with nanopore sequencing.</title>
        <authorList>
            <person name="Crits-Christoph A."/>
            <person name="Kang S.C."/>
            <person name="Lee H."/>
            <person name="Ostrov N."/>
        </authorList>
    </citation>
    <scope>NUCLEOTIDE SEQUENCE [LARGE SCALE GENOMIC DNA]</scope>
    <source>
        <strain evidence="9 12">ATCC 29145</strain>
    </source>
</reference>
<keyword evidence="3" id="KW-0813">Transport</keyword>
<dbReference type="AlphaFoldDB" id="A0A0P0F3P0"/>
<feature type="transmembrane region" description="Helical" evidence="8">
    <location>
        <begin position="226"/>
        <end position="244"/>
    </location>
</feature>
<feature type="transmembrane region" description="Helical" evidence="8">
    <location>
        <begin position="136"/>
        <end position="164"/>
    </location>
</feature>
<evidence type="ECO:0000256" key="1">
    <source>
        <dbReference type="ARBA" id="ARBA00004651"/>
    </source>
</evidence>
<dbReference type="PANTHER" id="PTHR30269:SF0">
    <property type="entry name" value="MEMBRANE TRANSPORTER PROTEIN YFCA-RELATED"/>
    <property type="match status" value="1"/>
</dbReference>
<dbReference type="PANTHER" id="PTHR30269">
    <property type="entry name" value="TRANSMEMBRANE PROTEIN YFCA"/>
    <property type="match status" value="1"/>
</dbReference>
<name>A0A0P0F3P0_AZOBR</name>
<feature type="transmembrane region" description="Helical" evidence="8">
    <location>
        <begin position="176"/>
        <end position="196"/>
    </location>
</feature>
<reference evidence="10 11" key="1">
    <citation type="submission" date="2018-09" db="EMBL/GenBank/DDBJ databases">
        <title>Whole genome based analysis of evolution and adaptive divergence in Indian and Brazilian strains of Azospirillum brasilense.</title>
        <authorList>
            <person name="Singh C."/>
            <person name="Tripathi A.K."/>
        </authorList>
    </citation>
    <scope>NUCLEOTIDE SEQUENCE [LARGE SCALE GENOMIC DNA]</scope>
    <source>
        <strain evidence="10 11">MTCC4038</strain>
    </source>
</reference>
<evidence type="ECO:0000256" key="4">
    <source>
        <dbReference type="ARBA" id="ARBA00022475"/>
    </source>
</evidence>
<accession>A0A0P0F3P0</accession>
<evidence type="ECO:0000256" key="8">
    <source>
        <dbReference type="RuleBase" id="RU363041"/>
    </source>
</evidence>
<dbReference type="InterPro" id="IPR002781">
    <property type="entry name" value="TM_pro_TauE-like"/>
</dbReference>
<dbReference type="KEGG" id="abf:AMK58_07000"/>
<evidence type="ECO:0000313" key="12">
    <source>
        <dbReference type="Proteomes" id="UP001277471"/>
    </source>
</evidence>
<evidence type="ECO:0000256" key="3">
    <source>
        <dbReference type="ARBA" id="ARBA00022448"/>
    </source>
</evidence>
<proteinExistence type="inferred from homology"/>
<dbReference type="GeneID" id="56448268"/>
<sequence>MLAMVLLMVAAFASGVLNAVAGGGAFITFPALLFAGVPPVSANVSSTVALFPGQMASAWAYRNEIRGVTEVSVTAFSVVSLVGGVVGAVLLLTTSDRAFAGLVPWLLLFATAVFAVGSFMPALAARLRLNGHSVLVVQFVIAIYGGYFGGGIGFLMLAALTLFGLRDIHAMNGLRILLAALMNGAAVAAFCLSDAVSWPETAVMAVSAIAGGYVGAHAAKRVSRDVMKWVVVSIGVGLTLYFFIKGAGA</sequence>
<feature type="transmembrane region" description="Helical" evidence="8">
    <location>
        <begin position="105"/>
        <end position="124"/>
    </location>
</feature>
<evidence type="ECO:0000313" key="11">
    <source>
        <dbReference type="Proteomes" id="UP000298774"/>
    </source>
</evidence>